<dbReference type="EMBL" id="JACHNA010000001">
    <property type="protein sequence ID" value="MBB4734609.1"/>
    <property type="molecule type" value="Genomic_DNA"/>
</dbReference>
<sequence length="247" mass="27363">MNDVTRRTLVRGTAWSVPAVAASAAAPAHATSTVPCEPVTAIVDWESAQFTRVSATQAYYEIPLSDGTTIRMDINSTFSQMNSGDAWTRVNDNLALSEFNIGGTGQPGLVLHQNNWYHWNTYGHQDVTFTFDRPIASIDFAVTDIDASRGDFVDAVSISDNLVTTPNPGIGPRPYNGRTHYLPDKFVLYDNASGGNNLKAHGENITKFTIRYSNFDQEWQYATGKKQDRDQRVFLTDFKLTVPPTDC</sequence>
<comment type="caution">
    <text evidence="2">The sequence shown here is derived from an EMBL/GenBank/DDBJ whole genome shotgun (WGS) entry which is preliminary data.</text>
</comment>
<feature type="chain" id="PRO_5030898448" description="Tat pathway signal sequence domain protein" evidence="1">
    <location>
        <begin position="31"/>
        <end position="247"/>
    </location>
</feature>
<evidence type="ECO:0000256" key="1">
    <source>
        <dbReference type="SAM" id="SignalP"/>
    </source>
</evidence>
<gene>
    <name evidence="2" type="ORF">HDA30_000117</name>
</gene>
<protein>
    <recommendedName>
        <fullName evidence="4">Tat pathway signal sequence domain protein</fullName>
    </recommendedName>
</protein>
<proteinExistence type="predicted"/>
<keyword evidence="1" id="KW-0732">Signal</keyword>
<accession>A0A7W7GM16</accession>
<evidence type="ECO:0008006" key="4">
    <source>
        <dbReference type="Google" id="ProtNLM"/>
    </source>
</evidence>
<reference evidence="2 3" key="1">
    <citation type="submission" date="2020-08" db="EMBL/GenBank/DDBJ databases">
        <title>Sequencing the genomes of 1000 actinobacteria strains.</title>
        <authorList>
            <person name="Klenk H.-P."/>
        </authorList>
    </citation>
    <scope>NUCLEOTIDE SEQUENCE [LARGE SCALE GENOMIC DNA]</scope>
    <source>
        <strain evidence="2 3">DSM 23974</strain>
    </source>
</reference>
<evidence type="ECO:0000313" key="3">
    <source>
        <dbReference type="Proteomes" id="UP000540191"/>
    </source>
</evidence>
<evidence type="ECO:0000313" key="2">
    <source>
        <dbReference type="EMBL" id="MBB4734609.1"/>
    </source>
</evidence>
<dbReference type="PROSITE" id="PS51318">
    <property type="entry name" value="TAT"/>
    <property type="match status" value="1"/>
</dbReference>
<dbReference type="InterPro" id="IPR006311">
    <property type="entry name" value="TAT_signal"/>
</dbReference>
<feature type="signal peptide" evidence="1">
    <location>
        <begin position="1"/>
        <end position="30"/>
    </location>
</feature>
<dbReference type="Proteomes" id="UP000540191">
    <property type="component" value="Unassembled WGS sequence"/>
</dbReference>
<name>A0A7W7GM16_9MICC</name>
<dbReference type="AlphaFoldDB" id="A0A7W7GM16"/>
<organism evidence="2 3">
    <name type="scientific">Micrococcus cohnii</name>
    <dbReference type="NCBI Taxonomy" id="993416"/>
    <lineage>
        <taxon>Bacteria</taxon>
        <taxon>Bacillati</taxon>
        <taxon>Actinomycetota</taxon>
        <taxon>Actinomycetes</taxon>
        <taxon>Micrococcales</taxon>
        <taxon>Micrococcaceae</taxon>
        <taxon>Micrococcus</taxon>
    </lineage>
</organism>
<keyword evidence="3" id="KW-1185">Reference proteome</keyword>
<dbReference type="RefSeq" id="WP_158495459.1">
    <property type="nucleotide sequence ID" value="NZ_JACHNA010000001.1"/>
</dbReference>